<dbReference type="InterPro" id="IPR013120">
    <property type="entry name" value="FAR_NAD-bd"/>
</dbReference>
<dbReference type="Gene3D" id="3.40.50.1820">
    <property type="entry name" value="alpha/beta hydrolase"/>
    <property type="match status" value="1"/>
</dbReference>
<feature type="domain" description="Thioester reductase (TE)" evidence="2">
    <location>
        <begin position="23"/>
        <end position="279"/>
    </location>
</feature>
<name>A0ABV9NH90_9GAMM</name>
<dbReference type="PANTHER" id="PTHR43245">
    <property type="entry name" value="BIFUNCTIONAL POLYMYXIN RESISTANCE PROTEIN ARNA"/>
    <property type="match status" value="1"/>
</dbReference>
<dbReference type="GO" id="GO:0016787">
    <property type="term" value="F:hydrolase activity"/>
    <property type="evidence" value="ECO:0007669"/>
    <property type="project" value="UniProtKB-KW"/>
</dbReference>
<sequence length="682" mass="75970">MQRPDTRDPSALVPERAVPPILLTGATGFLGGHFLLHRIEWPGAVYAIVRGETERQARARLYAHLGECAASYQRPLPRAQLDERLHVLVGDITRPDCGLDTDALARLHAAAPREFWHCAASLKFEDRHRREIFEHNVEGTRNMLDLFRRLCGADAGGAPAEFLHVSTAYTAGRAQGEIEEARHSGDRGYNNAYEESKHAAEILVADLCEAHGLSYRILRPTIVMGPRATHRSGTTRFGVYGFAKEVHRLRETLAKLKHPLELVGAERATANLTPVDECVYDMLRLSSEGFGAQRYFHLSNPEGVNMGRLIATIDRKTGANRLAFVAERSGEAGPLQELFDERTRFYAGYYAAEKRFLRSAPPQPQVDWDDVDRYLASFMQELEEEEAGGSGFRRQVVFARDGAALKVYTCGSARLPPLFLANAYGMPAEFMWPLAQRLQRDFHVVTWECRWVPGAEDAFDPDDCGSLAHAQDLVDIQTSLGLPPAGVVGWSSGAQVSLRAMAAFPERIRGAVLLNPGVSIPPSDTVRATRFETGIRTLFDRIAGSHRMAEKYCELIYGAAATDAGDSRMLSNILTSTDPYLLYMTSLPFRTPQSLFRYANMMRTLFAERPDAWTADVAQPVLVYVGERDVVTHPDLGQALCDGLRRGELYSDPDGDHFAHYYDQRVADLARRHLVPERQNAA</sequence>
<dbReference type="Pfam" id="PF00561">
    <property type="entry name" value="Abhydrolase_1"/>
    <property type="match status" value="1"/>
</dbReference>
<evidence type="ECO:0000259" key="1">
    <source>
        <dbReference type="Pfam" id="PF00561"/>
    </source>
</evidence>
<dbReference type="Proteomes" id="UP001595892">
    <property type="component" value="Unassembled WGS sequence"/>
</dbReference>
<organism evidence="3 4">
    <name type="scientific">Coralloluteibacterium thermophilum</name>
    <dbReference type="NCBI Taxonomy" id="2707049"/>
    <lineage>
        <taxon>Bacteria</taxon>
        <taxon>Pseudomonadati</taxon>
        <taxon>Pseudomonadota</taxon>
        <taxon>Gammaproteobacteria</taxon>
        <taxon>Lysobacterales</taxon>
        <taxon>Lysobacteraceae</taxon>
        <taxon>Coralloluteibacterium</taxon>
    </lineage>
</organism>
<dbReference type="SUPFAM" id="SSF53474">
    <property type="entry name" value="alpha/beta-Hydrolases"/>
    <property type="match status" value="1"/>
</dbReference>
<accession>A0ABV9NH90</accession>
<dbReference type="Pfam" id="PF07993">
    <property type="entry name" value="NAD_binding_4"/>
    <property type="match status" value="1"/>
</dbReference>
<evidence type="ECO:0000259" key="2">
    <source>
        <dbReference type="Pfam" id="PF07993"/>
    </source>
</evidence>
<dbReference type="InterPro" id="IPR029058">
    <property type="entry name" value="AB_hydrolase_fold"/>
</dbReference>
<dbReference type="EMBL" id="JBHSGG010000015">
    <property type="protein sequence ID" value="MFC4727651.1"/>
    <property type="molecule type" value="Genomic_DNA"/>
</dbReference>
<dbReference type="RefSeq" id="WP_377003663.1">
    <property type="nucleotide sequence ID" value="NZ_JBHSGG010000015.1"/>
</dbReference>
<keyword evidence="3" id="KW-0378">Hydrolase</keyword>
<dbReference type="Gene3D" id="3.40.50.720">
    <property type="entry name" value="NAD(P)-binding Rossmann-like Domain"/>
    <property type="match status" value="1"/>
</dbReference>
<dbReference type="InterPro" id="IPR050177">
    <property type="entry name" value="Lipid_A_modif_metabolic_enz"/>
</dbReference>
<dbReference type="PANTHER" id="PTHR43245:SF51">
    <property type="entry name" value="SHORT CHAIN DEHYDROGENASE_REDUCTASE FAMILY 42E, MEMBER 2"/>
    <property type="match status" value="1"/>
</dbReference>
<dbReference type="InterPro" id="IPR000073">
    <property type="entry name" value="AB_hydrolase_1"/>
</dbReference>
<gene>
    <name evidence="3" type="ORF">ACFO3Q_05655</name>
</gene>
<comment type="caution">
    <text evidence="3">The sequence shown here is derived from an EMBL/GenBank/DDBJ whole genome shotgun (WGS) entry which is preliminary data.</text>
</comment>
<evidence type="ECO:0000313" key="3">
    <source>
        <dbReference type="EMBL" id="MFC4727651.1"/>
    </source>
</evidence>
<protein>
    <submittedName>
        <fullName evidence="3">Alpha/beta fold hydrolase</fullName>
    </submittedName>
</protein>
<reference evidence="4" key="1">
    <citation type="journal article" date="2019" name="Int. J. Syst. Evol. Microbiol.">
        <title>The Global Catalogue of Microorganisms (GCM) 10K type strain sequencing project: providing services to taxonomists for standard genome sequencing and annotation.</title>
        <authorList>
            <consortium name="The Broad Institute Genomics Platform"/>
            <consortium name="The Broad Institute Genome Sequencing Center for Infectious Disease"/>
            <person name="Wu L."/>
            <person name="Ma J."/>
        </authorList>
    </citation>
    <scope>NUCLEOTIDE SEQUENCE [LARGE SCALE GENOMIC DNA]</scope>
    <source>
        <strain evidence="4">CGMCC 1.13574</strain>
    </source>
</reference>
<evidence type="ECO:0000313" key="4">
    <source>
        <dbReference type="Proteomes" id="UP001595892"/>
    </source>
</evidence>
<proteinExistence type="predicted"/>
<dbReference type="InterPro" id="IPR036291">
    <property type="entry name" value="NAD(P)-bd_dom_sf"/>
</dbReference>
<feature type="domain" description="AB hydrolase-1" evidence="1">
    <location>
        <begin position="425"/>
        <end position="662"/>
    </location>
</feature>
<keyword evidence="4" id="KW-1185">Reference proteome</keyword>
<dbReference type="SUPFAM" id="SSF51735">
    <property type="entry name" value="NAD(P)-binding Rossmann-fold domains"/>
    <property type="match status" value="1"/>
</dbReference>